<protein>
    <submittedName>
        <fullName evidence="2">Uncharacterized protein</fullName>
    </submittedName>
</protein>
<keyword evidence="1" id="KW-0732">Signal</keyword>
<dbReference type="EMBL" id="CP022423">
    <property type="protein sequence ID" value="ASM75848.1"/>
    <property type="molecule type" value="Genomic_DNA"/>
</dbReference>
<dbReference type="AlphaFoldDB" id="A0A221KA08"/>
<evidence type="ECO:0000256" key="1">
    <source>
        <dbReference type="SAM" id="SignalP"/>
    </source>
</evidence>
<dbReference type="Proteomes" id="UP000199729">
    <property type="component" value="Chromosome"/>
</dbReference>
<accession>A0A221KA08</accession>
<name>A0A221KA08_VITFI</name>
<evidence type="ECO:0000313" key="2">
    <source>
        <dbReference type="EMBL" id="ASM75848.1"/>
    </source>
</evidence>
<organism evidence="2 3">
    <name type="scientific">Vitreoscilla filiformis</name>
    <dbReference type="NCBI Taxonomy" id="63"/>
    <lineage>
        <taxon>Bacteria</taxon>
        <taxon>Pseudomonadati</taxon>
        <taxon>Pseudomonadota</taxon>
        <taxon>Betaproteobacteria</taxon>
        <taxon>Neisseriales</taxon>
        <taxon>Neisseriaceae</taxon>
        <taxon>Vitreoscilla</taxon>
    </lineage>
</organism>
<dbReference type="KEGG" id="vff:VITFI_CDS0069"/>
<dbReference type="OrthoDB" id="9809567at2"/>
<feature type="chain" id="PRO_5012058563" evidence="1">
    <location>
        <begin position="25"/>
        <end position="161"/>
    </location>
</feature>
<keyword evidence="3" id="KW-1185">Reference proteome</keyword>
<evidence type="ECO:0000313" key="3">
    <source>
        <dbReference type="Proteomes" id="UP000199729"/>
    </source>
</evidence>
<gene>
    <name evidence="2" type="ORF">VITFI_CDS0069</name>
</gene>
<proteinExistence type="predicted"/>
<feature type="signal peptide" evidence="1">
    <location>
        <begin position="1"/>
        <end position="24"/>
    </location>
</feature>
<reference evidence="2 3" key="1">
    <citation type="submission" date="2017-07" db="EMBL/GenBank/DDBJ databases">
        <title>Complete Genome Sequence of the cosmetic ferment Vitreoscilla filiformis (ATCC15551).</title>
        <authorList>
            <person name="Contreras S."/>
            <person name="Sagory-Zalkind P."/>
            <person name="Blanquart H."/>
            <person name="Iltis A."/>
            <person name="Morand S.C."/>
        </authorList>
    </citation>
    <scope>NUCLEOTIDE SEQUENCE [LARGE SCALE GENOMIC DNA]</scope>
    <source>
        <strain evidence="2 3">ATCC 15551</strain>
    </source>
</reference>
<sequence length="161" mass="17472">MTRTRLVSFFLGLLAASATPWAQADTREIPYADLGPWRVFVIEDDGKFSRCVADSDSASGKLRFSREANGLRVTVPCAGEGTQVVKVKLGQHTGDMALTPNGAKGAACRATTTPLPTDWRKALREEGTLTFTHGGQQRTWSLTRVSPTLDAVEACFKTRGR</sequence>
<dbReference type="RefSeq" id="WP_089415308.1">
    <property type="nucleotide sequence ID" value="NZ_CP022423.1"/>
</dbReference>